<dbReference type="Pfam" id="PF22041">
    <property type="entry name" value="GST_C_7"/>
    <property type="match status" value="1"/>
</dbReference>
<dbReference type="InterPro" id="IPR036282">
    <property type="entry name" value="Glutathione-S-Trfase_C_sf"/>
</dbReference>
<evidence type="ECO:0000259" key="1">
    <source>
        <dbReference type="PROSITE" id="PS50404"/>
    </source>
</evidence>
<evidence type="ECO:0000313" key="3">
    <source>
        <dbReference type="Proteomes" id="UP000242287"/>
    </source>
</evidence>
<dbReference type="Gene3D" id="1.20.1050.10">
    <property type="match status" value="1"/>
</dbReference>
<dbReference type="SUPFAM" id="SSF52833">
    <property type="entry name" value="Thioredoxin-like"/>
    <property type="match status" value="1"/>
</dbReference>
<organism evidence="2 3">
    <name type="scientific">Amanita thiersii Skay4041</name>
    <dbReference type="NCBI Taxonomy" id="703135"/>
    <lineage>
        <taxon>Eukaryota</taxon>
        <taxon>Fungi</taxon>
        <taxon>Dikarya</taxon>
        <taxon>Basidiomycota</taxon>
        <taxon>Agaricomycotina</taxon>
        <taxon>Agaricomycetes</taxon>
        <taxon>Agaricomycetidae</taxon>
        <taxon>Agaricales</taxon>
        <taxon>Pluteineae</taxon>
        <taxon>Amanitaceae</taxon>
        <taxon>Amanita</taxon>
    </lineage>
</organism>
<keyword evidence="3" id="KW-1185">Reference proteome</keyword>
<proteinExistence type="predicted"/>
<dbReference type="AlphaFoldDB" id="A0A2A9NL96"/>
<reference evidence="2 3" key="1">
    <citation type="submission" date="2014-02" db="EMBL/GenBank/DDBJ databases">
        <title>Transposable element dynamics among asymbiotic and ectomycorrhizal Amanita fungi.</title>
        <authorList>
            <consortium name="DOE Joint Genome Institute"/>
            <person name="Hess J."/>
            <person name="Skrede I."/>
            <person name="Wolfe B."/>
            <person name="LaButti K."/>
            <person name="Ohm R.A."/>
            <person name="Grigoriev I.V."/>
            <person name="Pringle A."/>
        </authorList>
    </citation>
    <scope>NUCLEOTIDE SEQUENCE [LARGE SCALE GENOMIC DNA]</scope>
    <source>
        <strain evidence="2 3">SKay4041</strain>
    </source>
</reference>
<dbReference type="SUPFAM" id="SSF47616">
    <property type="entry name" value="GST C-terminal domain-like"/>
    <property type="match status" value="1"/>
</dbReference>
<accession>A0A2A9NL96</accession>
<dbReference type="Gene3D" id="3.40.30.10">
    <property type="entry name" value="Glutaredoxin"/>
    <property type="match status" value="1"/>
</dbReference>
<dbReference type="EMBL" id="KZ302059">
    <property type="protein sequence ID" value="PFH48516.1"/>
    <property type="molecule type" value="Genomic_DNA"/>
</dbReference>
<sequence>MSRIIFYDLACKKPNYAWGPNNWKIRYALNYKRIPYTTEWLEFTEIEAICREKGIPPTMKKVDGSPMYTLPAIWDPNTKTGLADSLTIAAYLERTYPDTPATFFPGITNPEYMQIMNAITLPEMKGIRWFVVPRVCDLLNEASQPYFRSTREAMFGRRLEDVLPKEGEEAQAVWGEVRKGLDIVDGWLAESRARASAGESGSSGPFARGEQVTYVDFALAGYLVWVRYVLGEDSWQWKDILVQNEGRWRMLIEGLEKYEKPMPEERNA</sequence>
<feature type="domain" description="GST N-terminal" evidence="1">
    <location>
        <begin position="9"/>
        <end position="100"/>
    </location>
</feature>
<dbReference type="Proteomes" id="UP000242287">
    <property type="component" value="Unassembled WGS sequence"/>
</dbReference>
<dbReference type="InterPro" id="IPR004045">
    <property type="entry name" value="Glutathione_S-Trfase_N"/>
</dbReference>
<name>A0A2A9NL96_9AGAR</name>
<dbReference type="Pfam" id="PF13409">
    <property type="entry name" value="GST_N_2"/>
    <property type="match status" value="1"/>
</dbReference>
<protein>
    <recommendedName>
        <fullName evidence="1">GST N-terminal domain-containing protein</fullName>
    </recommendedName>
</protein>
<dbReference type="InterPro" id="IPR036249">
    <property type="entry name" value="Thioredoxin-like_sf"/>
</dbReference>
<dbReference type="OrthoDB" id="4951845at2759"/>
<dbReference type="InterPro" id="IPR054416">
    <property type="entry name" value="GST_UstS-like_C"/>
</dbReference>
<gene>
    <name evidence="2" type="ORF">AMATHDRAFT_76675</name>
</gene>
<dbReference type="STRING" id="703135.A0A2A9NL96"/>
<dbReference type="PROSITE" id="PS50404">
    <property type="entry name" value="GST_NTER"/>
    <property type="match status" value="1"/>
</dbReference>
<evidence type="ECO:0000313" key="2">
    <source>
        <dbReference type="EMBL" id="PFH48516.1"/>
    </source>
</evidence>